<evidence type="ECO:0000313" key="10">
    <source>
        <dbReference type="Proteomes" id="UP001500604"/>
    </source>
</evidence>
<dbReference type="InterPro" id="IPR036188">
    <property type="entry name" value="FAD/NAD-bd_sf"/>
</dbReference>
<dbReference type="InterPro" id="IPR031656">
    <property type="entry name" value="DAO_C"/>
</dbReference>
<evidence type="ECO:0000256" key="2">
    <source>
        <dbReference type="ARBA" id="ARBA00007330"/>
    </source>
</evidence>
<keyword evidence="4" id="KW-0319">Glycerol metabolism</keyword>
<dbReference type="PANTHER" id="PTHR11985:SF35">
    <property type="entry name" value="ANAEROBIC GLYCEROL-3-PHOSPHATE DEHYDROGENASE SUBUNIT A"/>
    <property type="match status" value="1"/>
</dbReference>
<evidence type="ECO:0000259" key="8">
    <source>
        <dbReference type="Pfam" id="PF16901"/>
    </source>
</evidence>
<dbReference type="Gene3D" id="3.50.50.60">
    <property type="entry name" value="FAD/NAD(P)-binding domain"/>
    <property type="match status" value="1"/>
</dbReference>
<keyword evidence="5" id="KW-0274">FAD</keyword>
<comment type="cofactor">
    <cofactor evidence="1">
        <name>FAD</name>
        <dbReference type="ChEBI" id="CHEBI:57692"/>
    </cofactor>
</comment>
<dbReference type="InterPro" id="IPR000447">
    <property type="entry name" value="G3P_DH_FAD-dep"/>
</dbReference>
<feature type="domain" description="FAD dependent oxidoreductase" evidence="7">
    <location>
        <begin position="27"/>
        <end position="381"/>
    </location>
</feature>
<dbReference type="Proteomes" id="UP001500604">
    <property type="component" value="Unassembled WGS sequence"/>
</dbReference>
<evidence type="ECO:0000256" key="1">
    <source>
        <dbReference type="ARBA" id="ARBA00001974"/>
    </source>
</evidence>
<keyword evidence="6" id="KW-0560">Oxidoreductase</keyword>
<proteinExistence type="inferred from homology"/>
<evidence type="ECO:0000313" key="9">
    <source>
        <dbReference type="EMBL" id="GAA4649935.1"/>
    </source>
</evidence>
<evidence type="ECO:0000256" key="3">
    <source>
        <dbReference type="ARBA" id="ARBA00022630"/>
    </source>
</evidence>
<dbReference type="SUPFAM" id="SSF51905">
    <property type="entry name" value="FAD/NAD(P)-binding domain"/>
    <property type="match status" value="1"/>
</dbReference>
<sequence>MSEANRGPLGGSRDEILTALRTADEWDLIVVGGGITGAGILREAARCGLRCLLLEQKDFAWGTSSRSSKMVHGGLRYIAQGQLKLTHDSVRERERLLNEAPGLVERSEFTMTHYKGGFPGPLAFSAVMNVYGALAGKRSHRFYSADKLSAQITPGIREEGLKGGTCFHDAIVDDARLVLRVLYEAMHNTTAQALNYCRVESLLKAEGRVAGVNAVDELTGETFSLKARVVVNATGVWTDTLRKEVGQSAVVRPLRGSHLVVPSWRLPVAQVCCFMHPADKRPVFIFPWEGHTVIGTTDLDYPESLDEEPAISEEEISYLLDATNHQFPGAVIVREDVISTWTGVRPVISSGKDVDPSKEKREHAIWDDHGLITVCGGKLTTFRLIALEVMAGIRRYISGADGFSPQAPIFSSSAATQTVSKFKRDSENVLRRLKGRFGFATEDVVADIQDTEWTPVANTDCLWGELRWAARHEQVVHLDDLLLRRTRIGNLLENGAQGELRRIRAIMQEEAGWDAERWIQEVGRYQALWRKAYSIAS</sequence>
<comment type="similarity">
    <text evidence="2">Belongs to the FAD-dependent glycerol-3-phosphate dehydrogenase family.</text>
</comment>
<dbReference type="Gene3D" id="3.30.9.10">
    <property type="entry name" value="D-Amino Acid Oxidase, subunit A, domain 2"/>
    <property type="match status" value="1"/>
</dbReference>
<accession>A0ABP8V1H6</accession>
<name>A0ABP8V1H6_9GAMM</name>
<evidence type="ECO:0000256" key="4">
    <source>
        <dbReference type="ARBA" id="ARBA00022798"/>
    </source>
</evidence>
<organism evidence="9 10">
    <name type="scientific">Kistimonas scapharcae</name>
    <dbReference type="NCBI Taxonomy" id="1036133"/>
    <lineage>
        <taxon>Bacteria</taxon>
        <taxon>Pseudomonadati</taxon>
        <taxon>Pseudomonadota</taxon>
        <taxon>Gammaproteobacteria</taxon>
        <taxon>Oceanospirillales</taxon>
        <taxon>Endozoicomonadaceae</taxon>
        <taxon>Kistimonas</taxon>
    </lineage>
</organism>
<dbReference type="PANTHER" id="PTHR11985">
    <property type="entry name" value="GLYCEROL-3-PHOSPHATE DEHYDROGENASE"/>
    <property type="match status" value="1"/>
</dbReference>
<evidence type="ECO:0000259" key="7">
    <source>
        <dbReference type="Pfam" id="PF01266"/>
    </source>
</evidence>
<keyword evidence="10" id="KW-1185">Reference proteome</keyword>
<dbReference type="Pfam" id="PF16901">
    <property type="entry name" value="DAO_C"/>
    <property type="match status" value="1"/>
</dbReference>
<dbReference type="PRINTS" id="PR01001">
    <property type="entry name" value="FADG3PDH"/>
</dbReference>
<keyword evidence="3" id="KW-0285">Flavoprotein</keyword>
<dbReference type="Pfam" id="PF01266">
    <property type="entry name" value="DAO"/>
    <property type="match status" value="1"/>
</dbReference>
<comment type="caution">
    <text evidence="9">The sequence shown here is derived from an EMBL/GenBank/DDBJ whole genome shotgun (WGS) entry which is preliminary data.</text>
</comment>
<dbReference type="EMBL" id="BAABFL010000339">
    <property type="protein sequence ID" value="GAA4649935.1"/>
    <property type="molecule type" value="Genomic_DNA"/>
</dbReference>
<dbReference type="InterPro" id="IPR038299">
    <property type="entry name" value="DAO_C_sf"/>
</dbReference>
<evidence type="ECO:0000256" key="6">
    <source>
        <dbReference type="ARBA" id="ARBA00023002"/>
    </source>
</evidence>
<evidence type="ECO:0000256" key="5">
    <source>
        <dbReference type="ARBA" id="ARBA00022827"/>
    </source>
</evidence>
<dbReference type="RefSeq" id="WP_345195982.1">
    <property type="nucleotide sequence ID" value="NZ_BAABFL010000339.1"/>
</dbReference>
<protein>
    <submittedName>
        <fullName evidence="9">Glycerol-3-phosphate dehydrogenase/oxidase</fullName>
    </submittedName>
</protein>
<gene>
    <name evidence="9" type="ORF">GCM10023116_22170</name>
</gene>
<feature type="domain" description="Alpha-glycerophosphate oxidase C-terminal" evidence="8">
    <location>
        <begin position="397"/>
        <end position="517"/>
    </location>
</feature>
<reference evidence="10" key="1">
    <citation type="journal article" date="2019" name="Int. J. Syst. Evol. Microbiol.">
        <title>The Global Catalogue of Microorganisms (GCM) 10K type strain sequencing project: providing services to taxonomists for standard genome sequencing and annotation.</title>
        <authorList>
            <consortium name="The Broad Institute Genomics Platform"/>
            <consortium name="The Broad Institute Genome Sequencing Center for Infectious Disease"/>
            <person name="Wu L."/>
            <person name="Ma J."/>
        </authorList>
    </citation>
    <scope>NUCLEOTIDE SEQUENCE [LARGE SCALE GENOMIC DNA]</scope>
    <source>
        <strain evidence="10">JCM 17805</strain>
    </source>
</reference>
<dbReference type="Gene3D" id="1.10.8.870">
    <property type="entry name" value="Alpha-glycerophosphate oxidase, cap domain"/>
    <property type="match status" value="1"/>
</dbReference>
<dbReference type="InterPro" id="IPR006076">
    <property type="entry name" value="FAD-dep_OxRdtase"/>
</dbReference>